<keyword evidence="4" id="KW-1185">Reference proteome</keyword>
<accession>A0ABT8G143</accession>
<dbReference type="Proteomes" id="UP001172738">
    <property type="component" value="Unassembled WGS sequence"/>
</dbReference>
<organism evidence="3 4">
    <name type="scientific">Demequina zhanjiangensis</name>
    <dbReference type="NCBI Taxonomy" id="3051659"/>
    <lineage>
        <taxon>Bacteria</taxon>
        <taxon>Bacillati</taxon>
        <taxon>Actinomycetota</taxon>
        <taxon>Actinomycetes</taxon>
        <taxon>Micrococcales</taxon>
        <taxon>Demequinaceae</taxon>
        <taxon>Demequina</taxon>
    </lineage>
</organism>
<evidence type="ECO:0000256" key="1">
    <source>
        <dbReference type="SAM" id="MobiDB-lite"/>
    </source>
</evidence>
<feature type="transmembrane region" description="Helical" evidence="2">
    <location>
        <begin position="21"/>
        <end position="43"/>
    </location>
</feature>
<feature type="compositionally biased region" description="Low complexity" evidence="1">
    <location>
        <begin position="212"/>
        <end position="226"/>
    </location>
</feature>
<keyword evidence="2" id="KW-0472">Membrane</keyword>
<sequence length="238" mass="26131">MFSWITRLWNRFYEKRPNTAQFLMFFILSNGVTVLQLVLMPLFRSIFDQTGLVDISFQVMPVGSNLDGSQFYIFDYAAGPIQADGTGGGLAYFLAVQITIAIAQVINFFAQRKITFRANNSVWKAAMWYFIAYVIITIAAGAAQGFYKVPIYNLFIDTWGMGSTGETIADVITMIINSAIAFWVFFPIFKIIFKHVPEDEASVTSDAEPDAEAAPAGRIAAGPAADDAAEGTPGSPAR</sequence>
<reference evidence="3" key="1">
    <citation type="submission" date="2023-06" db="EMBL/GenBank/DDBJ databases">
        <title>SYSU T00b26.</title>
        <authorList>
            <person name="Gao L."/>
            <person name="Fang B.-Z."/>
            <person name="Li W.-J."/>
        </authorList>
    </citation>
    <scope>NUCLEOTIDE SEQUENCE</scope>
    <source>
        <strain evidence="3">SYSU T00b26</strain>
    </source>
</reference>
<name>A0ABT8G143_9MICO</name>
<feature type="transmembrane region" description="Helical" evidence="2">
    <location>
        <begin position="90"/>
        <end position="110"/>
    </location>
</feature>
<feature type="transmembrane region" description="Helical" evidence="2">
    <location>
        <begin position="167"/>
        <end position="186"/>
    </location>
</feature>
<keyword evidence="2" id="KW-1133">Transmembrane helix</keyword>
<evidence type="ECO:0000313" key="3">
    <source>
        <dbReference type="EMBL" id="MDN4472856.1"/>
    </source>
</evidence>
<dbReference type="EMBL" id="JAUHPV010000004">
    <property type="protein sequence ID" value="MDN4472856.1"/>
    <property type="molecule type" value="Genomic_DNA"/>
</dbReference>
<protein>
    <recommendedName>
        <fullName evidence="5">GtrA-like protein</fullName>
    </recommendedName>
</protein>
<comment type="caution">
    <text evidence="3">The sequence shown here is derived from an EMBL/GenBank/DDBJ whole genome shotgun (WGS) entry which is preliminary data.</text>
</comment>
<proteinExistence type="predicted"/>
<dbReference type="RefSeq" id="WP_301127826.1">
    <property type="nucleotide sequence ID" value="NZ_JAUHPV010000004.1"/>
</dbReference>
<gene>
    <name evidence="3" type="ORF">QQX04_07605</name>
</gene>
<evidence type="ECO:0000256" key="2">
    <source>
        <dbReference type="SAM" id="Phobius"/>
    </source>
</evidence>
<feature type="transmembrane region" description="Helical" evidence="2">
    <location>
        <begin position="122"/>
        <end position="147"/>
    </location>
</feature>
<keyword evidence="2" id="KW-0812">Transmembrane</keyword>
<evidence type="ECO:0000313" key="4">
    <source>
        <dbReference type="Proteomes" id="UP001172738"/>
    </source>
</evidence>
<feature type="region of interest" description="Disordered" evidence="1">
    <location>
        <begin position="203"/>
        <end position="238"/>
    </location>
</feature>
<evidence type="ECO:0008006" key="5">
    <source>
        <dbReference type="Google" id="ProtNLM"/>
    </source>
</evidence>